<sequence>MSISSQLLENPGLIALIDNPTEEDLLNVIYSNNILDSIIMDLPDEYITPRVATIALCLTKKME</sequence>
<reference evidence="1 2" key="1">
    <citation type="submission" date="2019-02" db="EMBL/GenBank/DDBJ databases">
        <title>Isolation of virulent Lactobacillus brevis phages.</title>
        <authorList>
            <person name="Feyereisen M."/>
            <person name="Mahony J."/>
            <person name="O'Sullivan T."/>
            <person name="van Sinderen D."/>
        </authorList>
    </citation>
    <scope>NUCLEOTIDE SEQUENCE [LARGE SCALE GENOMIC DNA]</scope>
</reference>
<proteinExistence type="predicted"/>
<dbReference type="Proteomes" id="UP000308874">
    <property type="component" value="Segment"/>
</dbReference>
<keyword evidence="2" id="KW-1185">Reference proteome</keyword>
<organism evidence="1 2">
    <name type="scientific">Lactobacillus phage 521B</name>
    <dbReference type="NCBI Taxonomy" id="2510942"/>
    <lineage>
        <taxon>Viruses</taxon>
        <taxon>Duplodnaviria</taxon>
        <taxon>Heunggongvirae</taxon>
        <taxon>Uroviricota</taxon>
        <taxon>Caudoviricetes</taxon>
        <taxon>Herelleviridae</taxon>
        <taxon>Tybeckvirus</taxon>
        <taxon>Tybeckvirus tv521B</taxon>
    </lineage>
</organism>
<evidence type="ECO:0000313" key="2">
    <source>
        <dbReference type="Proteomes" id="UP000308874"/>
    </source>
</evidence>
<dbReference type="EMBL" id="MK504443">
    <property type="protein sequence ID" value="QBJ03405.1"/>
    <property type="molecule type" value="Genomic_DNA"/>
</dbReference>
<protein>
    <submittedName>
        <fullName evidence="1">Uncharacterized protein</fullName>
    </submittedName>
</protein>
<accession>A0A4Y5FEE4</accession>
<name>A0A4Y5FEE4_9CAUD</name>
<gene>
    <name evidence="1" type="ORF">B521_0055</name>
</gene>
<evidence type="ECO:0000313" key="1">
    <source>
        <dbReference type="EMBL" id="QBJ03405.1"/>
    </source>
</evidence>